<sequence>MITHEETEELRRLARELGDLFADGAGPQDLTGLGYDQGAESFRGRRVA</sequence>
<comment type="caution">
    <text evidence="2">The sequence shown here is derived from an EMBL/GenBank/DDBJ whole genome shotgun (WGS) entry which is preliminary data.</text>
</comment>
<dbReference type="Proteomes" id="UP001550853">
    <property type="component" value="Unassembled WGS sequence"/>
</dbReference>
<gene>
    <name evidence="2" type="ORF">AB0E61_02890</name>
</gene>
<protein>
    <submittedName>
        <fullName evidence="2">Uncharacterized protein</fullName>
    </submittedName>
</protein>
<accession>A0ABV2YTG8</accession>
<dbReference type="RefSeq" id="WP_157848072.1">
    <property type="nucleotide sequence ID" value="NZ_JBEZVI010000002.1"/>
</dbReference>
<evidence type="ECO:0000313" key="2">
    <source>
        <dbReference type="EMBL" id="MEU3709027.1"/>
    </source>
</evidence>
<name>A0ABV2YTG8_9ACTN</name>
<evidence type="ECO:0000256" key="1">
    <source>
        <dbReference type="SAM" id="MobiDB-lite"/>
    </source>
</evidence>
<reference evidence="2 3" key="1">
    <citation type="submission" date="2024-06" db="EMBL/GenBank/DDBJ databases">
        <title>The Natural Products Discovery Center: Release of the First 8490 Sequenced Strains for Exploring Actinobacteria Biosynthetic Diversity.</title>
        <authorList>
            <person name="Kalkreuter E."/>
            <person name="Kautsar S.A."/>
            <person name="Yang D."/>
            <person name="Bader C.D."/>
            <person name="Teijaro C.N."/>
            <person name="Fluegel L."/>
            <person name="Davis C.M."/>
            <person name="Simpson J.R."/>
            <person name="Lauterbach L."/>
            <person name="Steele A.D."/>
            <person name="Gui C."/>
            <person name="Meng S."/>
            <person name="Li G."/>
            <person name="Viehrig K."/>
            <person name="Ye F."/>
            <person name="Su P."/>
            <person name="Kiefer A.F."/>
            <person name="Nichols A."/>
            <person name="Cepeda A.J."/>
            <person name="Yan W."/>
            <person name="Fan B."/>
            <person name="Jiang Y."/>
            <person name="Adhikari A."/>
            <person name="Zheng C.-J."/>
            <person name="Schuster L."/>
            <person name="Cowan T.M."/>
            <person name="Smanski M.J."/>
            <person name="Chevrette M.G."/>
            <person name="De Carvalho L.P.S."/>
            <person name="Shen B."/>
        </authorList>
    </citation>
    <scope>NUCLEOTIDE SEQUENCE [LARGE SCALE GENOMIC DNA]</scope>
    <source>
        <strain evidence="2 3">NPDC033039</strain>
    </source>
</reference>
<organism evidence="2 3">
    <name type="scientific">Streptomyces catenulae</name>
    <dbReference type="NCBI Taxonomy" id="66875"/>
    <lineage>
        <taxon>Bacteria</taxon>
        <taxon>Bacillati</taxon>
        <taxon>Actinomycetota</taxon>
        <taxon>Actinomycetes</taxon>
        <taxon>Kitasatosporales</taxon>
        <taxon>Streptomycetaceae</taxon>
        <taxon>Streptomyces</taxon>
    </lineage>
</organism>
<evidence type="ECO:0000313" key="3">
    <source>
        <dbReference type="Proteomes" id="UP001550853"/>
    </source>
</evidence>
<feature type="region of interest" description="Disordered" evidence="1">
    <location>
        <begin position="27"/>
        <end position="48"/>
    </location>
</feature>
<proteinExistence type="predicted"/>
<dbReference type="EMBL" id="JBEZVI010000002">
    <property type="protein sequence ID" value="MEU3709027.1"/>
    <property type="molecule type" value="Genomic_DNA"/>
</dbReference>
<keyword evidence="3" id="KW-1185">Reference proteome</keyword>